<dbReference type="Gene3D" id="3.40.50.2300">
    <property type="match status" value="1"/>
</dbReference>
<dbReference type="SUPFAM" id="SSF52172">
    <property type="entry name" value="CheY-like"/>
    <property type="match status" value="1"/>
</dbReference>
<protein>
    <submittedName>
        <fullName evidence="2">Helix-turn-helix transcriptional regulator</fullName>
    </submittedName>
</protein>
<sequence>MMSIPVLLITQDDSLWQHWRKINAQSWAPARGHDLSDLDRWRQHGRSLVVLDRQLPKLPDWDDVQWKKHFHDLQIIIASIRPNDHEASRTFTAGSSGYLHAYSPIPVLESALQSVSAGSVWMGRSLVNRILQEIDRRLKPGQESKGQAWADPLTLREKEVAQRAAVGRSNQEIADELGITERTVRAHMTAIFEKLGVADRLTLALKVHGISAS</sequence>
<evidence type="ECO:0000313" key="2">
    <source>
        <dbReference type="EMBL" id="RII81858.1"/>
    </source>
</evidence>
<keyword evidence="3" id="KW-1185">Reference proteome</keyword>
<reference evidence="2 3" key="1">
    <citation type="submission" date="2017-08" db="EMBL/GenBank/DDBJ databases">
        <title>Pusillimonas indicus sp. nov., a member of the family Alcaligenaceae isolated from surface seawater.</title>
        <authorList>
            <person name="Li J."/>
        </authorList>
    </citation>
    <scope>NUCLEOTIDE SEQUENCE [LARGE SCALE GENOMIC DNA]</scope>
    <source>
        <strain evidence="2 3">17-4A</strain>
    </source>
</reference>
<dbReference type="PANTHER" id="PTHR45566:SF2">
    <property type="entry name" value="NARL SUBFAMILY"/>
    <property type="match status" value="1"/>
</dbReference>
<dbReference type="Proteomes" id="UP000266483">
    <property type="component" value="Unassembled WGS sequence"/>
</dbReference>
<gene>
    <name evidence="2" type="ORF">CJO09_13925</name>
</gene>
<evidence type="ECO:0000313" key="3">
    <source>
        <dbReference type="Proteomes" id="UP000266483"/>
    </source>
</evidence>
<dbReference type="CDD" id="cd06170">
    <property type="entry name" value="LuxR_C_like"/>
    <property type="match status" value="1"/>
</dbReference>
<dbReference type="Pfam" id="PF00196">
    <property type="entry name" value="GerE"/>
    <property type="match status" value="1"/>
</dbReference>
<dbReference type="SMART" id="SM00421">
    <property type="entry name" value="HTH_LUXR"/>
    <property type="match status" value="1"/>
</dbReference>
<dbReference type="InterPro" id="IPR036388">
    <property type="entry name" value="WH-like_DNA-bd_sf"/>
</dbReference>
<dbReference type="PROSITE" id="PS00622">
    <property type="entry name" value="HTH_LUXR_1"/>
    <property type="match status" value="1"/>
</dbReference>
<dbReference type="InterPro" id="IPR000792">
    <property type="entry name" value="Tscrpt_reg_LuxR_C"/>
</dbReference>
<accession>A0ABX9MSL7</accession>
<comment type="caution">
    <text evidence="2">The sequence shown here is derived from an EMBL/GenBank/DDBJ whole genome shotgun (WGS) entry which is preliminary data.</text>
</comment>
<dbReference type="SUPFAM" id="SSF46894">
    <property type="entry name" value="C-terminal effector domain of the bipartite response regulators"/>
    <property type="match status" value="1"/>
</dbReference>
<dbReference type="InterPro" id="IPR011006">
    <property type="entry name" value="CheY-like_superfamily"/>
</dbReference>
<dbReference type="PRINTS" id="PR00038">
    <property type="entry name" value="HTHLUXR"/>
</dbReference>
<evidence type="ECO:0000259" key="1">
    <source>
        <dbReference type="PROSITE" id="PS50043"/>
    </source>
</evidence>
<dbReference type="PROSITE" id="PS50043">
    <property type="entry name" value="HTH_LUXR_2"/>
    <property type="match status" value="1"/>
</dbReference>
<organism evidence="2 3">
    <name type="scientific">Neopusillimonas maritima</name>
    <dbReference type="NCBI Taxonomy" id="2026239"/>
    <lineage>
        <taxon>Bacteria</taxon>
        <taxon>Pseudomonadati</taxon>
        <taxon>Pseudomonadota</taxon>
        <taxon>Betaproteobacteria</taxon>
        <taxon>Burkholderiales</taxon>
        <taxon>Alcaligenaceae</taxon>
        <taxon>Neopusillimonas</taxon>
    </lineage>
</organism>
<dbReference type="PANTHER" id="PTHR45566">
    <property type="entry name" value="HTH-TYPE TRANSCRIPTIONAL REGULATOR YHJB-RELATED"/>
    <property type="match status" value="1"/>
</dbReference>
<dbReference type="Gene3D" id="1.10.10.10">
    <property type="entry name" value="Winged helix-like DNA-binding domain superfamily/Winged helix DNA-binding domain"/>
    <property type="match status" value="1"/>
</dbReference>
<feature type="domain" description="HTH luxR-type" evidence="1">
    <location>
        <begin position="146"/>
        <end position="211"/>
    </location>
</feature>
<name>A0ABX9MSL7_9BURK</name>
<dbReference type="InterPro" id="IPR016032">
    <property type="entry name" value="Sig_transdc_resp-reg_C-effctor"/>
</dbReference>
<dbReference type="InterPro" id="IPR051015">
    <property type="entry name" value="EvgA-like"/>
</dbReference>
<dbReference type="RefSeq" id="WP_119442905.1">
    <property type="nucleotide sequence ID" value="NZ_CP170494.1"/>
</dbReference>
<proteinExistence type="predicted"/>
<dbReference type="EMBL" id="NQOU01000007">
    <property type="protein sequence ID" value="RII81858.1"/>
    <property type="molecule type" value="Genomic_DNA"/>
</dbReference>